<dbReference type="Proteomes" id="UP000325690">
    <property type="component" value="Unassembled WGS sequence"/>
</dbReference>
<feature type="domain" description="FHA" evidence="2">
    <location>
        <begin position="30"/>
        <end position="79"/>
    </location>
</feature>
<dbReference type="SUPFAM" id="SSF49879">
    <property type="entry name" value="SMAD/FHA domain"/>
    <property type="match status" value="1"/>
</dbReference>
<dbReference type="RefSeq" id="WP_061483081.1">
    <property type="nucleotide sequence ID" value="NZ_ANBO01000012.1"/>
</dbReference>
<keyword evidence="1" id="KW-0597">Phosphoprotein</keyword>
<dbReference type="InterPro" id="IPR000253">
    <property type="entry name" value="FHA_dom"/>
</dbReference>
<dbReference type="GO" id="GO:0003677">
    <property type="term" value="F:DNA binding"/>
    <property type="evidence" value="ECO:0007669"/>
    <property type="project" value="InterPro"/>
</dbReference>
<evidence type="ECO:0000313" key="3">
    <source>
        <dbReference type="EMBL" id="KAB7754569.1"/>
    </source>
</evidence>
<evidence type="ECO:0000313" key="4">
    <source>
        <dbReference type="Proteomes" id="UP000325690"/>
    </source>
</evidence>
<protein>
    <recommendedName>
        <fullName evidence="2">FHA domain-containing protein</fullName>
    </recommendedName>
</protein>
<name>A0A5N5V1S3_MYCPH</name>
<dbReference type="Gene3D" id="2.60.200.20">
    <property type="match status" value="1"/>
</dbReference>
<dbReference type="SMART" id="SM00240">
    <property type="entry name" value="FHA"/>
    <property type="match status" value="1"/>
</dbReference>
<dbReference type="Gene3D" id="1.10.260.40">
    <property type="entry name" value="lambda repressor-like DNA-binding domains"/>
    <property type="match status" value="1"/>
</dbReference>
<reference evidence="3 4" key="1">
    <citation type="submission" date="2012-10" db="EMBL/GenBank/DDBJ databases">
        <title>The draft sequence of the Mycobacterium pheli genome.</title>
        <authorList>
            <person name="Pettersson B.M.F."/>
            <person name="Das S."/>
            <person name="Dasgupta S."/>
            <person name="Bhattacharya A."/>
            <person name="Kirsebom L.A."/>
        </authorList>
    </citation>
    <scope>NUCLEOTIDE SEQUENCE [LARGE SCALE GENOMIC DNA]</scope>
    <source>
        <strain evidence="3 4">CCUG 21000</strain>
    </source>
</reference>
<gene>
    <name evidence="3" type="ORF">MPHL21000_15580</name>
</gene>
<dbReference type="AlphaFoldDB" id="A0A5N5V1S3"/>
<dbReference type="EMBL" id="ANBP01000023">
    <property type="protein sequence ID" value="KAB7754569.1"/>
    <property type="molecule type" value="Genomic_DNA"/>
</dbReference>
<comment type="caution">
    <text evidence="3">The sequence shown here is derived from an EMBL/GenBank/DDBJ whole genome shotgun (WGS) entry which is preliminary data.</text>
</comment>
<organism evidence="3 4">
    <name type="scientific">Mycolicibacterium phlei DSM 43239 = CCUG 21000</name>
    <dbReference type="NCBI Taxonomy" id="1226750"/>
    <lineage>
        <taxon>Bacteria</taxon>
        <taxon>Bacillati</taxon>
        <taxon>Actinomycetota</taxon>
        <taxon>Actinomycetes</taxon>
        <taxon>Mycobacteriales</taxon>
        <taxon>Mycobacteriaceae</taxon>
        <taxon>Mycolicibacterium</taxon>
    </lineage>
</organism>
<accession>A0A5N5V1S3</accession>
<dbReference type="InterPro" id="IPR008984">
    <property type="entry name" value="SMAD_FHA_dom_sf"/>
</dbReference>
<dbReference type="PROSITE" id="PS50006">
    <property type="entry name" value="FHA_DOMAIN"/>
    <property type="match status" value="1"/>
</dbReference>
<dbReference type="SUPFAM" id="SSF47413">
    <property type="entry name" value="lambda repressor-like DNA-binding domains"/>
    <property type="match status" value="1"/>
</dbReference>
<keyword evidence="4" id="KW-1185">Reference proteome</keyword>
<sequence length="294" mass="31269">MQEGSRGDVVTLTVAVAGNAYTAHPADGAVTIGRELPAQIRLDEPAISRTHVRLEPAGDHWILTDAGSRNGTYFEGRRIESLVVDRELSVHLGDPQGLPVRLSPTVTRVFDHADQAHDAENAAADVDDDEESTEAITPTVQAAIAVDAAEIAIRGLYARMATLPVTDDPRFGAEVAVLLADLRRLESTLTGAAERATGRPELAITLGEVRQAYSDLMRRAARAPSATLGQRLYAARHRLQLSVQEAANAAGVNVSDVSDAEAGLPVQNPVAATLRRFVDIVDEAAQGGTRNAQH</sequence>
<dbReference type="GeneID" id="74300469"/>
<evidence type="ECO:0000259" key="2">
    <source>
        <dbReference type="PROSITE" id="PS50006"/>
    </source>
</evidence>
<dbReference type="Pfam" id="PF00498">
    <property type="entry name" value="FHA"/>
    <property type="match status" value="1"/>
</dbReference>
<proteinExistence type="predicted"/>
<evidence type="ECO:0000256" key="1">
    <source>
        <dbReference type="ARBA" id="ARBA00022553"/>
    </source>
</evidence>
<dbReference type="InterPro" id="IPR010982">
    <property type="entry name" value="Lambda_DNA-bd_dom_sf"/>
</dbReference>